<dbReference type="PANTHER" id="PTHR10270">
    <property type="entry name" value="SOX TRANSCRIPTION FACTOR"/>
    <property type="match status" value="1"/>
</dbReference>
<evidence type="ECO:0000256" key="1">
    <source>
        <dbReference type="ARBA" id="ARBA00023125"/>
    </source>
</evidence>
<keyword evidence="3" id="KW-0539">Nucleus</keyword>
<keyword evidence="2" id="KW-0804">Transcription</keyword>
<feature type="compositionally biased region" description="Low complexity" evidence="4">
    <location>
        <begin position="389"/>
        <end position="399"/>
    </location>
</feature>
<comment type="caution">
    <text evidence="6">The sequence shown here is derived from an EMBL/GenBank/DDBJ whole genome shotgun (WGS) entry which is preliminary data.</text>
</comment>
<dbReference type="InterPro" id="IPR009071">
    <property type="entry name" value="HMG_box_dom"/>
</dbReference>
<feature type="compositionally biased region" description="Polar residues" evidence="4">
    <location>
        <begin position="290"/>
        <end position="308"/>
    </location>
</feature>
<sequence>MNRYNPIAQLPTSSANSGPELSLGSPHDREGSVSGSETSYPHYLSDSRDDDGYPDDPHLALTSQTLNADGTPKRPMNAFMIFARKRRPQISAANQMMRTGDISKILSKEWNTMDMSNKKFYLDQAKKLKDNFNSKYPDYVYRRRPNNSRKKRKPDSDPHSPTSLGADTDDASPEETSPVEGEYIPADHPPPGYPYPRSQNSSASSEGHDAFNLPPHATSYHYVSDFPTGSMLQSNLNTLPMPSVAPLRMPPMTDPAGFHLPPSHSSHSQSSPYPSSHSSHNIHSMWDQGRSASRPDQSRQTSSWSNQLPALDTTVGRPRSNELASISSRSEAFSPQAPHRPWSSSASSTASSSSGGASGSHYAGSSFPTLTSPFYPAQSPTQRHADVLSSPTSQSSTSTDYFPAGSSQRRMSSGQHSGLTHSSSASSAYMSSSCGTSQWPSQYSRSSGDQQRSMPPIQPISTYPLQASSASSTSPSSSSSGAPQSGMGYWDRRYDGR</sequence>
<feature type="compositionally biased region" description="Polar residues" evidence="4">
    <location>
        <begin position="10"/>
        <end position="19"/>
    </location>
</feature>
<dbReference type="InterPro" id="IPR036910">
    <property type="entry name" value="HMG_box_dom_sf"/>
</dbReference>
<reference evidence="6 7" key="1">
    <citation type="submission" date="2018-11" db="EMBL/GenBank/DDBJ databases">
        <title>Genome assembly of Steccherinum ochraceum LE-BIN_3174, the white-rot fungus of the Steccherinaceae family (The Residual Polyporoid clade, Polyporales, Basidiomycota).</title>
        <authorList>
            <person name="Fedorova T.V."/>
            <person name="Glazunova O.A."/>
            <person name="Landesman E.O."/>
            <person name="Moiseenko K.V."/>
            <person name="Psurtseva N.V."/>
            <person name="Savinova O.S."/>
            <person name="Shakhova N.V."/>
            <person name="Tyazhelova T.V."/>
            <person name="Vasina D.V."/>
        </authorList>
    </citation>
    <scope>NUCLEOTIDE SEQUENCE [LARGE SCALE GENOMIC DNA]</scope>
    <source>
        <strain evidence="6 7">LE-BIN_3174</strain>
    </source>
</reference>
<proteinExistence type="predicted"/>
<dbReference type="SMART" id="SM00398">
    <property type="entry name" value="HMG"/>
    <property type="match status" value="1"/>
</dbReference>
<feature type="compositionally biased region" description="Low complexity" evidence="4">
    <location>
        <begin position="416"/>
        <end position="437"/>
    </location>
</feature>
<feature type="domain" description="HMG box" evidence="5">
    <location>
        <begin position="72"/>
        <end position="140"/>
    </location>
</feature>
<keyword evidence="7" id="KW-1185">Reference proteome</keyword>
<evidence type="ECO:0000256" key="2">
    <source>
        <dbReference type="ARBA" id="ARBA00023163"/>
    </source>
</evidence>
<feature type="region of interest" description="Disordered" evidence="4">
    <location>
        <begin position="243"/>
        <end position="497"/>
    </location>
</feature>
<dbReference type="Pfam" id="PF00505">
    <property type="entry name" value="HMG_box"/>
    <property type="match status" value="1"/>
</dbReference>
<dbReference type="InterPro" id="IPR050140">
    <property type="entry name" value="SRY-related_HMG-box_TF-like"/>
</dbReference>
<feature type="compositionally biased region" description="Basic residues" evidence="4">
    <location>
        <begin position="142"/>
        <end position="153"/>
    </location>
</feature>
<evidence type="ECO:0000313" key="7">
    <source>
        <dbReference type="Proteomes" id="UP000292702"/>
    </source>
</evidence>
<dbReference type="AlphaFoldDB" id="A0A4V2MV17"/>
<dbReference type="PROSITE" id="PS50118">
    <property type="entry name" value="HMG_BOX_2"/>
    <property type="match status" value="1"/>
</dbReference>
<evidence type="ECO:0000256" key="4">
    <source>
        <dbReference type="SAM" id="MobiDB-lite"/>
    </source>
</evidence>
<feature type="compositionally biased region" description="Low complexity" evidence="4">
    <location>
        <begin position="466"/>
        <end position="486"/>
    </location>
</feature>
<feature type="compositionally biased region" description="Basic and acidic residues" evidence="4">
    <location>
        <begin position="45"/>
        <end position="58"/>
    </location>
</feature>
<dbReference type="OrthoDB" id="1919336at2759"/>
<feature type="compositionally biased region" description="Low complexity" evidence="4">
    <location>
        <begin position="343"/>
        <end position="366"/>
    </location>
</feature>
<feature type="compositionally biased region" description="Polar residues" evidence="4">
    <location>
        <begin position="405"/>
        <end position="415"/>
    </location>
</feature>
<dbReference type="GO" id="GO:0001228">
    <property type="term" value="F:DNA-binding transcription activator activity, RNA polymerase II-specific"/>
    <property type="evidence" value="ECO:0007669"/>
    <property type="project" value="TreeGrafter"/>
</dbReference>
<feature type="compositionally biased region" description="Polar residues" evidence="4">
    <location>
        <begin position="367"/>
        <end position="382"/>
    </location>
</feature>
<evidence type="ECO:0000259" key="5">
    <source>
        <dbReference type="PROSITE" id="PS50118"/>
    </source>
</evidence>
<dbReference type="Gene3D" id="1.10.30.10">
    <property type="entry name" value="High mobility group box domain"/>
    <property type="match status" value="1"/>
</dbReference>
<keyword evidence="1 3" id="KW-0238">DNA-binding</keyword>
<evidence type="ECO:0000256" key="3">
    <source>
        <dbReference type="PROSITE-ProRule" id="PRU00267"/>
    </source>
</evidence>
<protein>
    <recommendedName>
        <fullName evidence="5">HMG box domain-containing protein</fullName>
    </recommendedName>
</protein>
<evidence type="ECO:0000313" key="6">
    <source>
        <dbReference type="EMBL" id="TCD60717.1"/>
    </source>
</evidence>
<dbReference type="GO" id="GO:0005634">
    <property type="term" value="C:nucleus"/>
    <property type="evidence" value="ECO:0007669"/>
    <property type="project" value="UniProtKB-UniRule"/>
</dbReference>
<dbReference type="GO" id="GO:0000978">
    <property type="term" value="F:RNA polymerase II cis-regulatory region sequence-specific DNA binding"/>
    <property type="evidence" value="ECO:0007669"/>
    <property type="project" value="TreeGrafter"/>
</dbReference>
<dbReference type="SUPFAM" id="SSF47095">
    <property type="entry name" value="HMG-box"/>
    <property type="match status" value="1"/>
</dbReference>
<feature type="compositionally biased region" description="Polar residues" evidence="4">
    <location>
        <begin position="322"/>
        <end position="333"/>
    </location>
</feature>
<dbReference type="Proteomes" id="UP000292702">
    <property type="component" value="Unassembled WGS sequence"/>
</dbReference>
<name>A0A4V2MV17_9APHY</name>
<dbReference type="GO" id="GO:0030154">
    <property type="term" value="P:cell differentiation"/>
    <property type="evidence" value="ECO:0007669"/>
    <property type="project" value="TreeGrafter"/>
</dbReference>
<feature type="region of interest" description="Disordered" evidence="4">
    <location>
        <begin position="134"/>
        <end position="212"/>
    </location>
</feature>
<feature type="compositionally biased region" description="Polar residues" evidence="4">
    <location>
        <begin position="438"/>
        <end position="465"/>
    </location>
</feature>
<feature type="compositionally biased region" description="Low complexity" evidence="4">
    <location>
        <begin position="259"/>
        <end position="284"/>
    </location>
</feature>
<dbReference type="PANTHER" id="PTHR10270:SF161">
    <property type="entry name" value="SEX-DETERMINING REGION Y PROTEIN"/>
    <property type="match status" value="1"/>
</dbReference>
<organism evidence="6 7">
    <name type="scientific">Steccherinum ochraceum</name>
    <dbReference type="NCBI Taxonomy" id="92696"/>
    <lineage>
        <taxon>Eukaryota</taxon>
        <taxon>Fungi</taxon>
        <taxon>Dikarya</taxon>
        <taxon>Basidiomycota</taxon>
        <taxon>Agaricomycotina</taxon>
        <taxon>Agaricomycetes</taxon>
        <taxon>Polyporales</taxon>
        <taxon>Steccherinaceae</taxon>
        <taxon>Steccherinum</taxon>
    </lineage>
</organism>
<gene>
    <name evidence="6" type="ORF">EIP91_009638</name>
</gene>
<feature type="region of interest" description="Disordered" evidence="4">
    <location>
        <begin position="1"/>
        <end position="58"/>
    </location>
</feature>
<dbReference type="EMBL" id="RWJN01000555">
    <property type="protein sequence ID" value="TCD60717.1"/>
    <property type="molecule type" value="Genomic_DNA"/>
</dbReference>
<dbReference type="STRING" id="92696.A0A4V2MV17"/>
<accession>A0A4V2MV17</accession>
<feature type="DNA-binding region" description="HMG box" evidence="3">
    <location>
        <begin position="72"/>
        <end position="140"/>
    </location>
</feature>